<dbReference type="RefSeq" id="WP_189572233.1">
    <property type="nucleotide sequence ID" value="NZ_BMXU01000001.1"/>
</dbReference>
<feature type="chain" id="PRO_5045691309" evidence="1">
    <location>
        <begin position="21"/>
        <end position="118"/>
    </location>
</feature>
<gene>
    <name evidence="2" type="ORF">ACFONP_01285</name>
</gene>
<dbReference type="EMBL" id="JBHRVA010000002">
    <property type="protein sequence ID" value="MFC3301363.1"/>
    <property type="molecule type" value="Genomic_DNA"/>
</dbReference>
<dbReference type="InterPro" id="IPR021719">
    <property type="entry name" value="Prot_inh_I78"/>
</dbReference>
<comment type="caution">
    <text evidence="2">The sequence shown here is derived from an EMBL/GenBank/DDBJ whole genome shotgun (WGS) entry which is preliminary data.</text>
</comment>
<reference evidence="3" key="1">
    <citation type="journal article" date="2019" name="Int. J. Syst. Evol. Microbiol.">
        <title>The Global Catalogue of Microorganisms (GCM) 10K type strain sequencing project: providing services to taxonomists for standard genome sequencing and annotation.</title>
        <authorList>
            <consortium name="The Broad Institute Genomics Platform"/>
            <consortium name="The Broad Institute Genome Sequencing Center for Infectious Disease"/>
            <person name="Wu L."/>
            <person name="Ma J."/>
        </authorList>
    </citation>
    <scope>NUCLEOTIDE SEQUENCE [LARGE SCALE GENOMIC DNA]</scope>
    <source>
        <strain evidence="3">KCTC 22245</strain>
    </source>
</reference>
<sequence>MARSLLILPLILAAACASCSKDDQPILLDDDTPLLDEGAQIDRPREAGEDLIGPTGEMSCPAKDYQGFVGKNLAAVIYPADLKVRIIEPGMMVTMEYIADRMNIHVDEDGTITKIVCG</sequence>
<proteinExistence type="predicted"/>
<evidence type="ECO:0000313" key="3">
    <source>
        <dbReference type="Proteomes" id="UP001595607"/>
    </source>
</evidence>
<dbReference type="Gene3D" id="3.30.10.10">
    <property type="entry name" value="Trypsin Inhibitor V, subunit A"/>
    <property type="match status" value="1"/>
</dbReference>
<keyword evidence="1" id="KW-0732">Signal</keyword>
<dbReference type="PANTHER" id="PTHR39600">
    <property type="entry name" value="PEPTIDASE INHIBITOR I78 FAMILY PROTEIN"/>
    <property type="match status" value="1"/>
</dbReference>
<name>A0ABV7M7D3_9PROT</name>
<protein>
    <submittedName>
        <fullName evidence="2">I78 family peptidase inhibitor</fullName>
    </submittedName>
</protein>
<organism evidence="2 3">
    <name type="scientific">Parvularcula lutaonensis</name>
    <dbReference type="NCBI Taxonomy" id="491923"/>
    <lineage>
        <taxon>Bacteria</taxon>
        <taxon>Pseudomonadati</taxon>
        <taxon>Pseudomonadota</taxon>
        <taxon>Alphaproteobacteria</taxon>
        <taxon>Parvularculales</taxon>
        <taxon>Parvularculaceae</taxon>
        <taxon>Parvularcula</taxon>
    </lineage>
</organism>
<dbReference type="PANTHER" id="PTHR39600:SF1">
    <property type="entry name" value="PEPTIDASE INHIBITOR I78 FAMILY PROTEIN"/>
    <property type="match status" value="1"/>
</dbReference>
<dbReference type="PROSITE" id="PS51257">
    <property type="entry name" value="PROKAR_LIPOPROTEIN"/>
    <property type="match status" value="1"/>
</dbReference>
<keyword evidence="3" id="KW-1185">Reference proteome</keyword>
<evidence type="ECO:0000313" key="2">
    <source>
        <dbReference type="EMBL" id="MFC3301363.1"/>
    </source>
</evidence>
<accession>A0ABV7M7D3</accession>
<dbReference type="Proteomes" id="UP001595607">
    <property type="component" value="Unassembled WGS sequence"/>
</dbReference>
<feature type="signal peptide" evidence="1">
    <location>
        <begin position="1"/>
        <end position="20"/>
    </location>
</feature>
<dbReference type="Pfam" id="PF11720">
    <property type="entry name" value="Inhibitor_I78"/>
    <property type="match status" value="1"/>
</dbReference>
<evidence type="ECO:0000256" key="1">
    <source>
        <dbReference type="SAM" id="SignalP"/>
    </source>
</evidence>